<protein>
    <recommendedName>
        <fullName evidence="3">TerB family tellurite resistance protein</fullName>
    </recommendedName>
</protein>
<dbReference type="Proteomes" id="UP000652755">
    <property type="component" value="Unassembled WGS sequence"/>
</dbReference>
<evidence type="ECO:0000313" key="1">
    <source>
        <dbReference type="EMBL" id="MBC6112815.1"/>
    </source>
</evidence>
<name>A0ABR7KXG5_9SPHI</name>
<comment type="caution">
    <text evidence="1">The sequence shown here is derived from an EMBL/GenBank/DDBJ whole genome shotgun (WGS) entry which is preliminary data.</text>
</comment>
<organism evidence="1 2">
    <name type="scientific">Pedobacter fastidiosus</name>
    <dbReference type="NCBI Taxonomy" id="2765361"/>
    <lineage>
        <taxon>Bacteria</taxon>
        <taxon>Pseudomonadati</taxon>
        <taxon>Bacteroidota</taxon>
        <taxon>Sphingobacteriia</taxon>
        <taxon>Sphingobacteriales</taxon>
        <taxon>Sphingobacteriaceae</taxon>
        <taxon>Pedobacter</taxon>
    </lineage>
</organism>
<accession>A0ABR7KXG5</accession>
<evidence type="ECO:0008006" key="3">
    <source>
        <dbReference type="Google" id="ProtNLM"/>
    </source>
</evidence>
<proteinExistence type="predicted"/>
<gene>
    <name evidence="1" type="ORF">H7U22_20520</name>
</gene>
<evidence type="ECO:0000313" key="2">
    <source>
        <dbReference type="Proteomes" id="UP000652755"/>
    </source>
</evidence>
<sequence>MMLLSGISSSFGQNWNEIFRQKKTQQKYLLQQIAALEVYTSYLKKGYEIVNGGLQTIRDISNGEFNLHNAFISGLKKVSPAIRNDVRVIEVIEMQLEIGKAFRGIKSNPNLSVSNQLYIQNVRENLWEESLKDLEELLMVITSGKVEMSDDQRIERLNKVYFSMRDKSAFTQDFISEISLFIRQKEMEKRSIEQLRESYGIRE</sequence>
<reference evidence="1 2" key="1">
    <citation type="submission" date="2020-08" db="EMBL/GenBank/DDBJ databases">
        <authorList>
            <person name="Sun Q."/>
            <person name="Inoue M."/>
        </authorList>
    </citation>
    <scope>NUCLEOTIDE SEQUENCE [LARGE SCALE GENOMIC DNA]</scope>
    <source>
        <strain evidence="1 2">CCM 8938</strain>
    </source>
</reference>
<dbReference type="RefSeq" id="WP_187073231.1">
    <property type="nucleotide sequence ID" value="NZ_JACRYL010000027.1"/>
</dbReference>
<keyword evidence="2" id="KW-1185">Reference proteome</keyword>
<dbReference type="EMBL" id="JACRYL010000027">
    <property type="protein sequence ID" value="MBC6112815.1"/>
    <property type="molecule type" value="Genomic_DNA"/>
</dbReference>